<reference evidence="1" key="1">
    <citation type="submission" date="2021-08" db="EMBL/GenBank/DDBJ databases">
        <title>The first chromosome-level gecko genome reveals the dynamic sex chromosomes of Neotropical dwarf geckos (Sphaerodactylidae: Sphaerodactylus).</title>
        <authorList>
            <person name="Pinto B.J."/>
            <person name="Keating S.E."/>
            <person name="Gamble T."/>
        </authorList>
    </citation>
    <scope>NUCLEOTIDE SEQUENCE</scope>
    <source>
        <strain evidence="1">TG3544</strain>
    </source>
</reference>
<protein>
    <submittedName>
        <fullName evidence="1">Uncharacterized protein</fullName>
    </submittedName>
</protein>
<accession>A0ACB8ETY6</accession>
<name>A0ACB8ETY6_9SAUR</name>
<evidence type="ECO:0000313" key="2">
    <source>
        <dbReference type="Proteomes" id="UP000827872"/>
    </source>
</evidence>
<sequence length="90" mass="9802">MPRRLLALVLRGGAPSAALRLALLLPLLLGPGWQAHGKAQPGELRSPQDRFHTDLIPILGTFSAPHTFVARALEEHWPPTFLAQGPTSPW</sequence>
<dbReference type="EMBL" id="CM037628">
    <property type="protein sequence ID" value="KAH7996119.1"/>
    <property type="molecule type" value="Genomic_DNA"/>
</dbReference>
<evidence type="ECO:0000313" key="1">
    <source>
        <dbReference type="EMBL" id="KAH7996119.1"/>
    </source>
</evidence>
<dbReference type="Proteomes" id="UP000827872">
    <property type="component" value="Linkage Group LG15"/>
</dbReference>
<comment type="caution">
    <text evidence="1">The sequence shown here is derived from an EMBL/GenBank/DDBJ whole genome shotgun (WGS) entry which is preliminary data.</text>
</comment>
<proteinExistence type="predicted"/>
<gene>
    <name evidence="1" type="ORF">K3G42_001446</name>
</gene>
<keyword evidence="2" id="KW-1185">Reference proteome</keyword>
<organism evidence="1 2">
    <name type="scientific">Sphaerodactylus townsendi</name>
    <dbReference type="NCBI Taxonomy" id="933632"/>
    <lineage>
        <taxon>Eukaryota</taxon>
        <taxon>Metazoa</taxon>
        <taxon>Chordata</taxon>
        <taxon>Craniata</taxon>
        <taxon>Vertebrata</taxon>
        <taxon>Euteleostomi</taxon>
        <taxon>Lepidosauria</taxon>
        <taxon>Squamata</taxon>
        <taxon>Bifurcata</taxon>
        <taxon>Gekkota</taxon>
        <taxon>Sphaerodactylidae</taxon>
        <taxon>Sphaerodactylus</taxon>
    </lineage>
</organism>